<keyword evidence="3" id="KW-1185">Reference proteome</keyword>
<dbReference type="PANTHER" id="PTHR46067:SF27">
    <property type="entry name" value="ACYL-COA N-ACYLTRANSFERASES (NAT) SUPERFAMILY PROTEIN"/>
    <property type="match status" value="1"/>
</dbReference>
<proteinExistence type="predicted"/>
<name>A0ABD2RSE4_9SOLN</name>
<evidence type="ECO:0000259" key="1">
    <source>
        <dbReference type="PROSITE" id="PS51186"/>
    </source>
</evidence>
<organism evidence="2 3">
    <name type="scientific">Solanum stoloniferum</name>
    <dbReference type="NCBI Taxonomy" id="62892"/>
    <lineage>
        <taxon>Eukaryota</taxon>
        <taxon>Viridiplantae</taxon>
        <taxon>Streptophyta</taxon>
        <taxon>Embryophyta</taxon>
        <taxon>Tracheophyta</taxon>
        <taxon>Spermatophyta</taxon>
        <taxon>Magnoliopsida</taxon>
        <taxon>eudicotyledons</taxon>
        <taxon>Gunneridae</taxon>
        <taxon>Pentapetalae</taxon>
        <taxon>asterids</taxon>
        <taxon>lamiids</taxon>
        <taxon>Solanales</taxon>
        <taxon>Solanaceae</taxon>
        <taxon>Solanoideae</taxon>
        <taxon>Solaneae</taxon>
        <taxon>Solanum</taxon>
    </lineage>
</organism>
<protein>
    <recommendedName>
        <fullName evidence="1">N-acetyltransferase domain-containing protein</fullName>
    </recommendedName>
</protein>
<gene>
    <name evidence="2" type="ORF">AABB24_031150</name>
</gene>
<accession>A0ABD2RSE4</accession>
<evidence type="ECO:0000313" key="2">
    <source>
        <dbReference type="EMBL" id="KAL3334780.1"/>
    </source>
</evidence>
<dbReference type="Pfam" id="PF13302">
    <property type="entry name" value="Acetyltransf_3"/>
    <property type="match status" value="1"/>
</dbReference>
<feature type="domain" description="N-acetyltransferase" evidence="1">
    <location>
        <begin position="59"/>
        <end position="212"/>
    </location>
</feature>
<dbReference type="SUPFAM" id="SSF55729">
    <property type="entry name" value="Acyl-CoA N-acyltransferases (Nat)"/>
    <property type="match status" value="1"/>
</dbReference>
<dbReference type="AlphaFoldDB" id="A0ABD2RSE4"/>
<reference evidence="2 3" key="1">
    <citation type="submission" date="2024-05" db="EMBL/GenBank/DDBJ databases">
        <title>De novo assembly of an allotetraploid wild potato.</title>
        <authorList>
            <person name="Hosaka A.J."/>
        </authorList>
    </citation>
    <scope>NUCLEOTIDE SEQUENCE [LARGE SCALE GENOMIC DNA]</scope>
    <source>
        <tissue evidence="2">Young leaves</tissue>
    </source>
</reference>
<dbReference type="InterPro" id="IPR016181">
    <property type="entry name" value="Acyl_CoA_acyltransferase"/>
</dbReference>
<dbReference type="EMBL" id="JBJKTR010000018">
    <property type="protein sequence ID" value="KAL3334780.1"/>
    <property type="molecule type" value="Genomic_DNA"/>
</dbReference>
<dbReference type="PROSITE" id="PS51186">
    <property type="entry name" value="GNAT"/>
    <property type="match status" value="1"/>
</dbReference>
<dbReference type="InterPro" id="IPR000182">
    <property type="entry name" value="GNAT_dom"/>
</dbReference>
<dbReference type="Gene3D" id="3.40.630.30">
    <property type="match status" value="1"/>
</dbReference>
<dbReference type="Proteomes" id="UP001627284">
    <property type="component" value="Unassembled WGS sequence"/>
</dbReference>
<evidence type="ECO:0000313" key="3">
    <source>
        <dbReference type="Proteomes" id="UP001627284"/>
    </source>
</evidence>
<feature type="non-terminal residue" evidence="2">
    <location>
        <position position="1"/>
    </location>
</feature>
<dbReference type="PANTHER" id="PTHR46067">
    <property type="entry name" value="ACYL-COA N-ACYLTRANSFERASES (NAT) SUPERFAMILY PROTEIN"/>
    <property type="match status" value="1"/>
</dbReference>
<sequence length="224" mass="25507">PILTSSLTLFNHKFPSCKVSSPTILQQNFDIFDSVLTKKMDETSSKSEGKEINDEFTEITLRPIELSDVDDFMEWATDEKVSQFCTWDTYTSKDQALDYINNNAILHPWLRVICTKNRAIGAISVTPNSGRLDSCRAELGYVLAYKYWGKGIVTKAVKIAVSNIFEEWPNLERVEAFVDVVNKGSQRVLEKAGFLKEGVLRKFRNIKGRSRDMVIFSFLSTRSV</sequence>
<comment type="caution">
    <text evidence="2">The sequence shown here is derived from an EMBL/GenBank/DDBJ whole genome shotgun (WGS) entry which is preliminary data.</text>
</comment>